<organism evidence="1">
    <name type="scientific">marine sediment metagenome</name>
    <dbReference type="NCBI Taxonomy" id="412755"/>
    <lineage>
        <taxon>unclassified sequences</taxon>
        <taxon>metagenomes</taxon>
        <taxon>ecological metagenomes</taxon>
    </lineage>
</organism>
<comment type="caution">
    <text evidence="1">The sequence shown here is derived from an EMBL/GenBank/DDBJ whole genome shotgun (WGS) entry which is preliminary data.</text>
</comment>
<dbReference type="SMART" id="SM00028">
    <property type="entry name" value="TPR"/>
    <property type="match status" value="3"/>
</dbReference>
<dbReference type="AlphaFoldDB" id="A0A0F9R3V7"/>
<evidence type="ECO:0000313" key="1">
    <source>
        <dbReference type="EMBL" id="KKN49464.1"/>
    </source>
</evidence>
<dbReference type="InterPro" id="IPR019734">
    <property type="entry name" value="TPR_rpt"/>
</dbReference>
<dbReference type="Gene3D" id="1.25.40.10">
    <property type="entry name" value="Tetratricopeptide repeat domain"/>
    <property type="match status" value="2"/>
</dbReference>
<dbReference type="EMBL" id="LAZR01001167">
    <property type="protein sequence ID" value="KKN49464.1"/>
    <property type="molecule type" value="Genomic_DNA"/>
</dbReference>
<protein>
    <submittedName>
        <fullName evidence="1">Uncharacterized protein</fullName>
    </submittedName>
</protein>
<reference evidence="1" key="1">
    <citation type="journal article" date="2015" name="Nature">
        <title>Complex archaea that bridge the gap between prokaryotes and eukaryotes.</title>
        <authorList>
            <person name="Spang A."/>
            <person name="Saw J.H."/>
            <person name="Jorgensen S.L."/>
            <person name="Zaremba-Niedzwiedzka K."/>
            <person name="Martijn J."/>
            <person name="Lind A.E."/>
            <person name="van Eijk R."/>
            <person name="Schleper C."/>
            <person name="Guy L."/>
            <person name="Ettema T.J."/>
        </authorList>
    </citation>
    <scope>NUCLEOTIDE SEQUENCE</scope>
</reference>
<dbReference type="PROSITE" id="PS50005">
    <property type="entry name" value="TPR"/>
    <property type="match status" value="1"/>
</dbReference>
<name>A0A0F9R3V7_9ZZZZ</name>
<dbReference type="SUPFAM" id="SSF48452">
    <property type="entry name" value="TPR-like"/>
    <property type="match status" value="1"/>
</dbReference>
<dbReference type="InterPro" id="IPR011990">
    <property type="entry name" value="TPR-like_helical_dom_sf"/>
</dbReference>
<gene>
    <name evidence="1" type="ORF">LCGC14_0642570</name>
</gene>
<accession>A0A0F9R3V7</accession>
<proteinExistence type="predicted"/>
<sequence length="629" mass="74835">MSTNPFSSKEIVNLREFIEKNGWKIESTIENYFRYSLKKEKLVLFTIKYPITLPLRLNVPFEVVSFRVSLAFQFWNLNRTTYRIILYFMKALRNLAISLTLEHEFPLKGKEKQLIDLLNLLIPDIIRKENESTWLNRIRISLMNKRDKLKGFSQHKINAIGETLKNVGLEPSFKIPWELKYGVPKIRVPETLIFSNNDEFDDFFILEKGYFSYYKDFSYNKFYVRSLFDSYTPYILNELFEENSEFKLEIIMENWINFSRLILKSIIELIGNSETDYSELIKFRPVKEFTYNNKSFIKEQCNLAFTALFYESSIAKELFSIHNDLFNKPPSNFEVIESINQYTEAEDLIKNYRFEEATHRLNESLKIFNKNQQKKVVVSILLKLRKIARILNQNDIALNYLRNALSVAKSGEIPIEFILKIHYKLGLSYYKRDDLIKALEHFNIIISFLEKEEVAIDKEGFLGMTYLYIGLIYLKKNRTVESRNYFKKTVQIGNDVPKVKLHYYLHRAITFKNQGNYSQAQKFLRIGVNTVGLDFTNKSYYKTLIDIVLELSEFYIHYRKDGKKAMYLLKKVEDNLTLREIGSIRRAIRWNLLMIDYFNTFQVNREKTQIYLKQSQKLRKQLQTIGVSE</sequence>